<feature type="transmembrane region" description="Helical" evidence="6">
    <location>
        <begin position="45"/>
        <end position="63"/>
    </location>
</feature>
<dbReference type="InterPro" id="IPR011577">
    <property type="entry name" value="Cyt_b561_bac/Ni-Hgenase"/>
</dbReference>
<dbReference type="EMBL" id="CADCWD010000096">
    <property type="protein sequence ID" value="CAA9549651.1"/>
    <property type="molecule type" value="Genomic_DNA"/>
</dbReference>
<reference evidence="8" key="1">
    <citation type="submission" date="2020-02" db="EMBL/GenBank/DDBJ databases">
        <authorList>
            <person name="Meier V. D."/>
        </authorList>
    </citation>
    <scope>NUCLEOTIDE SEQUENCE</scope>
    <source>
        <strain evidence="8">AVDCRST_MAG23</strain>
    </source>
</reference>
<dbReference type="PANTHER" id="PTHR30485">
    <property type="entry name" value="NI/FE-HYDROGENASE 1 B-TYPE CYTOCHROME SUBUNIT"/>
    <property type="match status" value="1"/>
</dbReference>
<evidence type="ECO:0000256" key="1">
    <source>
        <dbReference type="ARBA" id="ARBA00004651"/>
    </source>
</evidence>
<dbReference type="AlphaFoldDB" id="A0A6J4UGE1"/>
<dbReference type="SUPFAM" id="SSF81342">
    <property type="entry name" value="Transmembrane di-heme cytochromes"/>
    <property type="match status" value="1"/>
</dbReference>
<dbReference type="GO" id="GO:0020037">
    <property type="term" value="F:heme binding"/>
    <property type="evidence" value="ECO:0007669"/>
    <property type="project" value="TreeGrafter"/>
</dbReference>
<evidence type="ECO:0000256" key="6">
    <source>
        <dbReference type="SAM" id="Phobius"/>
    </source>
</evidence>
<dbReference type="PANTHER" id="PTHR30485:SF2">
    <property type="entry name" value="BLL0597 PROTEIN"/>
    <property type="match status" value="1"/>
</dbReference>
<evidence type="ECO:0000256" key="3">
    <source>
        <dbReference type="ARBA" id="ARBA00022692"/>
    </source>
</evidence>
<dbReference type="GO" id="GO:0005886">
    <property type="term" value="C:plasma membrane"/>
    <property type="evidence" value="ECO:0007669"/>
    <property type="project" value="UniProtKB-SubCell"/>
</dbReference>
<dbReference type="Gene3D" id="1.20.950.20">
    <property type="entry name" value="Transmembrane di-heme cytochromes, Chain C"/>
    <property type="match status" value="1"/>
</dbReference>
<name>A0A6J4UGE1_9SPHN</name>
<dbReference type="Pfam" id="PF01292">
    <property type="entry name" value="Ni_hydr_CYTB"/>
    <property type="match status" value="1"/>
</dbReference>
<feature type="transmembrane region" description="Helical" evidence="6">
    <location>
        <begin position="148"/>
        <end position="169"/>
    </location>
</feature>
<dbReference type="GO" id="GO:0022904">
    <property type="term" value="P:respiratory electron transport chain"/>
    <property type="evidence" value="ECO:0007669"/>
    <property type="project" value="InterPro"/>
</dbReference>
<feature type="domain" description="Cytochrome b561 bacterial/Ni-hydrogenase" evidence="7">
    <location>
        <begin position="12"/>
        <end position="182"/>
    </location>
</feature>
<feature type="transmembrane region" description="Helical" evidence="6">
    <location>
        <begin position="97"/>
        <end position="120"/>
    </location>
</feature>
<dbReference type="InterPro" id="IPR016174">
    <property type="entry name" value="Di-haem_cyt_TM"/>
</dbReference>
<dbReference type="InterPro" id="IPR051542">
    <property type="entry name" value="Hydrogenase_cytochrome"/>
</dbReference>
<accession>A0A6J4UGE1</accession>
<keyword evidence="3 6" id="KW-0812">Transmembrane</keyword>
<organism evidence="8">
    <name type="scientific">uncultured Sphingosinicella sp</name>
    <dbReference type="NCBI Taxonomy" id="478748"/>
    <lineage>
        <taxon>Bacteria</taxon>
        <taxon>Pseudomonadati</taxon>
        <taxon>Pseudomonadota</taxon>
        <taxon>Alphaproteobacteria</taxon>
        <taxon>Sphingomonadales</taxon>
        <taxon>Sphingosinicellaceae</taxon>
        <taxon>Sphingosinicella</taxon>
        <taxon>environmental samples</taxon>
    </lineage>
</organism>
<dbReference type="GO" id="GO:0009055">
    <property type="term" value="F:electron transfer activity"/>
    <property type="evidence" value="ECO:0007669"/>
    <property type="project" value="InterPro"/>
</dbReference>
<sequence length="222" mass="24161">MRKADRGTEAPVWDVPVRLFHWSVVLLIALSWWSAEEGADRIHFWSGYTLLFLLLFRILWGLAGSSTARFSSFVRSPSAVLDYLRGGQFGQAGHTPLGGLSVVAMLLALLVQLMSGLFQIDDDDFVEGPLSGLVSYDTALLAHDVHEVSFNILLALIALHLLAIGYYQFIRRRSIVRPMLTGRAELPDGVPPMRPAPRGRLAACAAAALVLTAAILGAPSLI</sequence>
<protein>
    <submittedName>
        <fullName evidence="8">Cytochrome b</fullName>
    </submittedName>
</protein>
<feature type="transmembrane region" description="Helical" evidence="6">
    <location>
        <begin position="201"/>
        <end position="221"/>
    </location>
</feature>
<gene>
    <name evidence="8" type="ORF">AVDCRST_MAG23-2873</name>
</gene>
<feature type="transmembrane region" description="Helical" evidence="6">
    <location>
        <begin position="12"/>
        <end position="33"/>
    </location>
</feature>
<evidence type="ECO:0000313" key="8">
    <source>
        <dbReference type="EMBL" id="CAA9549651.1"/>
    </source>
</evidence>
<evidence type="ECO:0000256" key="4">
    <source>
        <dbReference type="ARBA" id="ARBA00022989"/>
    </source>
</evidence>
<evidence type="ECO:0000259" key="7">
    <source>
        <dbReference type="Pfam" id="PF01292"/>
    </source>
</evidence>
<proteinExistence type="predicted"/>
<comment type="subcellular location">
    <subcellularLocation>
        <location evidence="1">Cell membrane</location>
        <topology evidence="1">Multi-pass membrane protein</topology>
    </subcellularLocation>
</comment>
<evidence type="ECO:0000256" key="2">
    <source>
        <dbReference type="ARBA" id="ARBA00022475"/>
    </source>
</evidence>
<evidence type="ECO:0000256" key="5">
    <source>
        <dbReference type="ARBA" id="ARBA00023136"/>
    </source>
</evidence>
<keyword evidence="5 6" id="KW-0472">Membrane</keyword>
<keyword evidence="2" id="KW-1003">Cell membrane</keyword>
<keyword evidence="4 6" id="KW-1133">Transmembrane helix</keyword>